<keyword evidence="3" id="KW-0479">Metal-binding</keyword>
<keyword evidence="4 8" id="KW-0863">Zinc-finger</keyword>
<dbReference type="SUPFAM" id="SSF50729">
    <property type="entry name" value="PH domain-like"/>
    <property type="match status" value="1"/>
</dbReference>
<dbReference type="InterPro" id="IPR037278">
    <property type="entry name" value="ARFGAP/RecO"/>
</dbReference>
<dbReference type="InterPro" id="IPR038508">
    <property type="entry name" value="ArfGAP_dom_sf"/>
</dbReference>
<dbReference type="SMART" id="SM00233">
    <property type="entry name" value="PH"/>
    <property type="match status" value="1"/>
</dbReference>
<protein>
    <submittedName>
        <fullName evidence="12">Uncharacterized protein</fullName>
    </submittedName>
</protein>
<dbReference type="SMART" id="SM00174">
    <property type="entry name" value="RHO"/>
    <property type="match status" value="1"/>
</dbReference>
<evidence type="ECO:0000256" key="9">
    <source>
        <dbReference type="SAM" id="MobiDB-lite"/>
    </source>
</evidence>
<dbReference type="InterPro" id="IPR001806">
    <property type="entry name" value="Small_GTPase"/>
</dbReference>
<dbReference type="PROSITE" id="PS51419">
    <property type="entry name" value="RAB"/>
    <property type="match status" value="1"/>
</dbReference>
<dbReference type="Proteomes" id="UP001176961">
    <property type="component" value="Unassembled WGS sequence"/>
</dbReference>
<evidence type="ECO:0000256" key="8">
    <source>
        <dbReference type="PROSITE-ProRule" id="PRU00288"/>
    </source>
</evidence>
<feature type="domain" description="PH" evidence="10">
    <location>
        <begin position="537"/>
        <end position="730"/>
    </location>
</feature>
<evidence type="ECO:0000256" key="2">
    <source>
        <dbReference type="ARBA" id="ARBA00022468"/>
    </source>
</evidence>
<dbReference type="Pfam" id="PF12796">
    <property type="entry name" value="Ank_2"/>
    <property type="match status" value="1"/>
</dbReference>
<feature type="compositionally biased region" description="Polar residues" evidence="9">
    <location>
        <begin position="428"/>
        <end position="439"/>
    </location>
</feature>
<dbReference type="GO" id="GO:0005096">
    <property type="term" value="F:GTPase activator activity"/>
    <property type="evidence" value="ECO:0007669"/>
    <property type="project" value="UniProtKB-KW"/>
</dbReference>
<dbReference type="Gene3D" id="2.30.29.30">
    <property type="entry name" value="Pleckstrin-homology domain (PH domain)/Phosphotyrosine-binding domain (PTB)"/>
    <property type="match status" value="1"/>
</dbReference>
<dbReference type="InterPro" id="IPR027417">
    <property type="entry name" value="P-loop_NTPase"/>
</dbReference>
<dbReference type="PROSITE" id="PS50115">
    <property type="entry name" value="ARFGAP"/>
    <property type="match status" value="1"/>
</dbReference>
<dbReference type="SMART" id="SM00173">
    <property type="entry name" value="RAS"/>
    <property type="match status" value="1"/>
</dbReference>
<evidence type="ECO:0000313" key="12">
    <source>
        <dbReference type="EMBL" id="CAJ0598073.1"/>
    </source>
</evidence>
<dbReference type="GO" id="GO:0005525">
    <property type="term" value="F:GTP binding"/>
    <property type="evidence" value="ECO:0007669"/>
    <property type="project" value="InterPro"/>
</dbReference>
<dbReference type="PRINTS" id="PR00405">
    <property type="entry name" value="REVINTRACTNG"/>
</dbReference>
<dbReference type="Gene3D" id="3.40.50.300">
    <property type="entry name" value="P-loop containing nucleotide triphosphate hydrolases"/>
    <property type="match status" value="1"/>
</dbReference>
<dbReference type="PROSITE" id="PS51420">
    <property type="entry name" value="RHO"/>
    <property type="match status" value="1"/>
</dbReference>
<organism evidence="12 13">
    <name type="scientific">Cylicocyclus nassatus</name>
    <name type="common">Nematode worm</name>
    <dbReference type="NCBI Taxonomy" id="53992"/>
    <lineage>
        <taxon>Eukaryota</taxon>
        <taxon>Metazoa</taxon>
        <taxon>Ecdysozoa</taxon>
        <taxon>Nematoda</taxon>
        <taxon>Chromadorea</taxon>
        <taxon>Rhabditida</taxon>
        <taxon>Rhabditina</taxon>
        <taxon>Rhabditomorpha</taxon>
        <taxon>Strongyloidea</taxon>
        <taxon>Strongylidae</taxon>
        <taxon>Cylicocyclus</taxon>
    </lineage>
</organism>
<dbReference type="AlphaFoldDB" id="A0AA36GTY4"/>
<dbReference type="SUPFAM" id="SSF52540">
    <property type="entry name" value="P-loop containing nucleoside triphosphate hydrolases"/>
    <property type="match status" value="1"/>
</dbReference>
<dbReference type="PROSITE" id="PS50088">
    <property type="entry name" value="ANK_REPEAT"/>
    <property type="match status" value="1"/>
</dbReference>
<evidence type="ECO:0000256" key="5">
    <source>
        <dbReference type="ARBA" id="ARBA00022833"/>
    </source>
</evidence>
<evidence type="ECO:0000259" key="11">
    <source>
        <dbReference type="PROSITE" id="PS50115"/>
    </source>
</evidence>
<dbReference type="PROSITE" id="PS50297">
    <property type="entry name" value="ANK_REP_REGION"/>
    <property type="match status" value="1"/>
</dbReference>
<dbReference type="Pfam" id="PF00071">
    <property type="entry name" value="Ras"/>
    <property type="match status" value="1"/>
</dbReference>
<gene>
    <name evidence="12" type="ORF">CYNAS_LOCUS10056</name>
</gene>
<keyword evidence="13" id="KW-1185">Reference proteome</keyword>
<dbReference type="SUPFAM" id="SSF48403">
    <property type="entry name" value="Ankyrin repeat"/>
    <property type="match status" value="1"/>
</dbReference>
<comment type="similarity">
    <text evidence="1">Belongs to the centaurin gamma-like family.</text>
</comment>
<reference evidence="12" key="1">
    <citation type="submission" date="2023-07" db="EMBL/GenBank/DDBJ databases">
        <authorList>
            <consortium name="CYATHOMIX"/>
        </authorList>
    </citation>
    <scope>NUCLEOTIDE SEQUENCE</scope>
    <source>
        <strain evidence="12">N/A</strain>
    </source>
</reference>
<feature type="compositionally biased region" description="Low complexity" evidence="9">
    <location>
        <begin position="483"/>
        <end position="503"/>
    </location>
</feature>
<evidence type="ECO:0000256" key="3">
    <source>
        <dbReference type="ARBA" id="ARBA00022723"/>
    </source>
</evidence>
<dbReference type="SMART" id="SM00248">
    <property type="entry name" value="ANK"/>
    <property type="match status" value="2"/>
</dbReference>
<dbReference type="PANTHER" id="PTHR45819">
    <property type="entry name" value="CENTAURIN-GAMMA-1A"/>
    <property type="match status" value="1"/>
</dbReference>
<dbReference type="PROSITE" id="PS50003">
    <property type="entry name" value="PH_DOMAIN"/>
    <property type="match status" value="1"/>
</dbReference>
<evidence type="ECO:0000259" key="10">
    <source>
        <dbReference type="PROSITE" id="PS50003"/>
    </source>
</evidence>
<evidence type="ECO:0000256" key="4">
    <source>
        <dbReference type="ARBA" id="ARBA00022771"/>
    </source>
</evidence>
<dbReference type="InterPro" id="IPR002110">
    <property type="entry name" value="Ankyrin_rpt"/>
</dbReference>
<feature type="compositionally biased region" description="Polar residues" evidence="9">
    <location>
        <begin position="607"/>
        <end position="628"/>
    </location>
</feature>
<feature type="compositionally biased region" description="Polar residues" evidence="9">
    <location>
        <begin position="447"/>
        <end position="464"/>
    </location>
</feature>
<dbReference type="FunFam" id="1.10.220.150:FF:000009">
    <property type="entry name" value="stromal membrane-associated protein 1 isoform X1"/>
    <property type="match status" value="1"/>
</dbReference>
<accession>A0AA36GTY4</accession>
<keyword evidence="2" id="KW-0343">GTPase activation</keyword>
<dbReference type="SMART" id="SM00175">
    <property type="entry name" value="RAB"/>
    <property type="match status" value="1"/>
</dbReference>
<name>A0AA36GTY4_CYLNA</name>
<evidence type="ECO:0000256" key="7">
    <source>
        <dbReference type="PROSITE-ProRule" id="PRU00023"/>
    </source>
</evidence>
<dbReference type="GO" id="GO:0003924">
    <property type="term" value="F:GTPase activity"/>
    <property type="evidence" value="ECO:0007669"/>
    <property type="project" value="InterPro"/>
</dbReference>
<dbReference type="SUPFAM" id="SSF57863">
    <property type="entry name" value="ArfGap/RecO-like zinc finger"/>
    <property type="match status" value="1"/>
</dbReference>
<keyword evidence="5" id="KW-0862">Zinc</keyword>
<dbReference type="InterPro" id="IPR036770">
    <property type="entry name" value="Ankyrin_rpt-contain_sf"/>
</dbReference>
<comment type="caution">
    <text evidence="12">The sequence shown here is derived from an EMBL/GenBank/DDBJ whole genome shotgun (WGS) entry which is preliminary data.</text>
</comment>
<dbReference type="SMART" id="SM00105">
    <property type="entry name" value="ArfGap"/>
    <property type="match status" value="1"/>
</dbReference>
<feature type="repeat" description="ANK" evidence="7">
    <location>
        <begin position="907"/>
        <end position="939"/>
    </location>
</feature>
<feature type="region of interest" description="Disordered" evidence="9">
    <location>
        <begin position="389"/>
        <end position="537"/>
    </location>
</feature>
<feature type="region of interest" description="Disordered" evidence="9">
    <location>
        <begin position="600"/>
        <end position="693"/>
    </location>
</feature>
<evidence type="ECO:0000256" key="1">
    <source>
        <dbReference type="ARBA" id="ARBA00005430"/>
    </source>
</evidence>
<feature type="compositionally biased region" description="Gly residues" evidence="9">
    <location>
        <begin position="641"/>
        <end position="654"/>
    </location>
</feature>
<dbReference type="InterPro" id="IPR001849">
    <property type="entry name" value="PH_domain"/>
</dbReference>
<dbReference type="InterPro" id="IPR051282">
    <property type="entry name" value="Arf-GAP_GTPase_ANK_PH"/>
</dbReference>
<dbReference type="PROSITE" id="PS51421">
    <property type="entry name" value="RAS"/>
    <property type="match status" value="1"/>
</dbReference>
<dbReference type="Pfam" id="PF01412">
    <property type="entry name" value="ArfGap"/>
    <property type="match status" value="1"/>
</dbReference>
<evidence type="ECO:0000313" key="13">
    <source>
        <dbReference type="Proteomes" id="UP001176961"/>
    </source>
</evidence>
<dbReference type="InterPro" id="IPR001164">
    <property type="entry name" value="ArfGAP_dom"/>
</dbReference>
<keyword evidence="6 7" id="KW-0040">ANK repeat</keyword>
<sequence length="1033" mass="114527">MPSECLFNNLPLLIVQNETDSSRHYFLFLPSLSAVLIFPNYRFLLPLRFLSQWFIIVSDPFIPTHLLRWESYQSRIAKDWIDHRTSKMSGRQVHTGFPGSNTLHSEQCRAEIQRFESVHPCIYQIYDMLECLPLPPEYAHMRDEIRDQVVCIEDAFVNSHEWTLSRSVSELRLGVVGTTSSGKTSLVHRYLTGTFTAEESPEGGRFKKEVFIDGLSHLLLIRDEGSASPDVQFSLWADAVIFVYSVDNQESFERVRHFYSHMNKFRNVADMPVLLVGTKDTLSEKNPRVISEEEGKQMANHLKRCAYYETCATYGLNVERVFKDACCKILQQRLRTSLGGNTRTPTPTAGGQDKRDYQEARFMQNVLYGSVPAQKTVYHQRSVSSAPLAEQFGGSRKSHVHQRETPGASSAQRCGDRAVSAFVVPSGMPSQSQFGSRASQMDYRGISPTNSQKSMSNGVHTRSSAALLDPGSDFGQIGSGLDSHSLASASTSHLPTPSSTPTTQRKNRRISNIFQRPKDSEDKNKAQTVNLGGGREIPIKEGTMHKRSTKGALNREWKKKYVCLYGDGRLTYHHTQKDYRDKPNHGKEVFLGLATVRIAGRQRPRNTQRGMGTSQFEETANSTNSVSSVALRPYEPRRSDAGGGSGEGTSGGGSDDAKEASPAIQLTPQTVAGHKKRRGGNRRIGGSAGKQTDEDDECFEIITSDQKHWEFCVAAEERDAWVAAIEEQIEKALQNQMSKPSTRAKGGKEEVLALRRLPGNDRCADCGQTAPDWASLNLGILICIECSGTHRNLGSHISRVRSLDLDSWPVEFLAVMQAIGNDAANRLWEYHAPADRRPQPDSPLEVKEAWIRDKYEAKRFLPSLRVDATVGSQLVAAVIARDVAEVSLLLARASPEDVNTTVSGTRDRRSPLHLACSIGSLAILQLLLWNNADIRALDEQGRSGLWHARNSGFKECADMLLTAGLEPNYGMPSASMRDLAHSPPPEAAMLGSISNRDYSCIGDEVVLRRAAPTIATPGKRSTNAFDMLPASII</sequence>
<dbReference type="InterPro" id="IPR011993">
    <property type="entry name" value="PH-like_dom_sf"/>
</dbReference>
<dbReference type="CDD" id="cd08836">
    <property type="entry name" value="ArfGap_AGAP"/>
    <property type="match status" value="1"/>
</dbReference>
<dbReference type="Gene3D" id="1.25.40.20">
    <property type="entry name" value="Ankyrin repeat-containing domain"/>
    <property type="match status" value="1"/>
</dbReference>
<dbReference type="FunFam" id="3.40.50.300:FF:000178">
    <property type="entry name" value="Arf-GAP with GTPase, ANK repeat and PH domain-containing protein 1"/>
    <property type="match status" value="1"/>
</dbReference>
<dbReference type="EMBL" id="CATQJL010000223">
    <property type="protein sequence ID" value="CAJ0598073.1"/>
    <property type="molecule type" value="Genomic_DNA"/>
</dbReference>
<feature type="compositionally biased region" description="Basic and acidic residues" evidence="9">
    <location>
        <begin position="516"/>
        <end position="525"/>
    </location>
</feature>
<evidence type="ECO:0000256" key="6">
    <source>
        <dbReference type="ARBA" id="ARBA00023043"/>
    </source>
</evidence>
<dbReference type="GO" id="GO:0008270">
    <property type="term" value="F:zinc ion binding"/>
    <property type="evidence" value="ECO:0007669"/>
    <property type="project" value="UniProtKB-KW"/>
</dbReference>
<dbReference type="PANTHER" id="PTHR45819:SF5">
    <property type="entry name" value="CENTAURIN-GAMMA-1A"/>
    <property type="match status" value="1"/>
</dbReference>
<proteinExistence type="inferred from homology"/>
<dbReference type="Gene3D" id="1.10.220.150">
    <property type="entry name" value="Arf GTPase activating protein"/>
    <property type="match status" value="1"/>
</dbReference>
<feature type="domain" description="Arf-GAP" evidence="11">
    <location>
        <begin position="748"/>
        <end position="868"/>
    </location>
</feature>